<feature type="region of interest" description="Disordered" evidence="1">
    <location>
        <begin position="306"/>
        <end position="327"/>
    </location>
</feature>
<sequence>MEAGFLPNAGRPSLGLTARMNRGSNLLFTRRMGDKLKRTRSGLLIAVSALALSGCVSATGDMRSDDDGTAVDAAVLQGAKPDGGEEAASGYRDPMVAAAASGGEDTPAATQKTGDDGETPANLGDVIMQPAQVNANQTSIYASSNAGAAQSGTIAGAPSASPAIGNLYGANPTSSAGEAFPMGSMPSSLSDDEASLVPDRVPLPTSVRSALAAEPRQSAAEQAFAQAQPAAALGAIPQGQPAGNDTGKPLTLAALFAAKRKSPAAVENGRTANQKPPVLNRETAGSYQTASLGQPALPGVAAAVTAAPNDHSEVEEDGSDDGGADNGITEVASLAGLARLSPNGLWLQTEKVNTGCFKPQLLATLKSIEQHYGKPVIVTSGVRPIKGNRAKQSLHTRCEAADIQIAGVSRWELAEYLRSMPGRGGVGTYCHTESVHIDIGPERDWNWRCRGKRK</sequence>
<dbReference type="Pfam" id="PF08291">
    <property type="entry name" value="Peptidase_M15_3"/>
    <property type="match status" value="1"/>
</dbReference>
<evidence type="ECO:0000313" key="4">
    <source>
        <dbReference type="Proteomes" id="UP000219167"/>
    </source>
</evidence>
<reference evidence="3 4" key="1">
    <citation type="submission" date="2017-08" db="EMBL/GenBank/DDBJ databases">
        <authorList>
            <person name="de Groot N.N."/>
        </authorList>
    </citation>
    <scope>NUCLEOTIDE SEQUENCE [LARGE SCALE GENOMIC DNA]</scope>
    <source>
        <strain evidence="3 4">JC85</strain>
    </source>
</reference>
<dbReference type="EMBL" id="OBQD01000005">
    <property type="protein sequence ID" value="SOC38488.1"/>
    <property type="molecule type" value="Genomic_DNA"/>
</dbReference>
<feature type="compositionally biased region" description="Acidic residues" evidence="1">
    <location>
        <begin position="313"/>
        <end position="323"/>
    </location>
</feature>
<evidence type="ECO:0000256" key="1">
    <source>
        <dbReference type="SAM" id="MobiDB-lite"/>
    </source>
</evidence>
<accession>A0A285UAN9</accession>
<dbReference type="Gene3D" id="3.30.1380.10">
    <property type="match status" value="1"/>
</dbReference>
<keyword evidence="4" id="KW-1185">Reference proteome</keyword>
<dbReference type="InterPro" id="IPR009045">
    <property type="entry name" value="Zn_M74/Hedgehog-like"/>
</dbReference>
<gene>
    <name evidence="3" type="ORF">SAMN05892877_105142</name>
</gene>
<dbReference type="AlphaFoldDB" id="A0A285UAN9"/>
<evidence type="ECO:0000313" key="3">
    <source>
        <dbReference type="EMBL" id="SOC38488.1"/>
    </source>
</evidence>
<dbReference type="SUPFAM" id="SSF55166">
    <property type="entry name" value="Hedgehog/DD-peptidase"/>
    <property type="match status" value="1"/>
</dbReference>
<evidence type="ECO:0000259" key="2">
    <source>
        <dbReference type="Pfam" id="PF08291"/>
    </source>
</evidence>
<protein>
    <submittedName>
        <fullName evidence="3">Uncharacterized protein YcbK</fullName>
    </submittedName>
</protein>
<feature type="domain" description="Peptidase M15A C-terminal" evidence="2">
    <location>
        <begin position="339"/>
        <end position="438"/>
    </location>
</feature>
<dbReference type="InterPro" id="IPR013230">
    <property type="entry name" value="Peptidase_M15A_C"/>
</dbReference>
<proteinExistence type="predicted"/>
<dbReference type="Proteomes" id="UP000219167">
    <property type="component" value="Unassembled WGS sequence"/>
</dbReference>
<name>A0A285UAN9_9HYPH</name>
<feature type="region of interest" description="Disordered" evidence="1">
    <location>
        <begin position="99"/>
        <end position="123"/>
    </location>
</feature>
<organism evidence="3 4">
    <name type="scientific">Rhizobium subbaraonis</name>
    <dbReference type="NCBI Taxonomy" id="908946"/>
    <lineage>
        <taxon>Bacteria</taxon>
        <taxon>Pseudomonadati</taxon>
        <taxon>Pseudomonadota</taxon>
        <taxon>Alphaproteobacteria</taxon>
        <taxon>Hyphomicrobiales</taxon>
        <taxon>Rhizobiaceae</taxon>
        <taxon>Rhizobium/Agrobacterium group</taxon>
        <taxon>Rhizobium</taxon>
    </lineage>
</organism>